<dbReference type="GO" id="GO:0000981">
    <property type="term" value="F:DNA-binding transcription factor activity, RNA polymerase II-specific"/>
    <property type="evidence" value="ECO:0007669"/>
    <property type="project" value="InterPro"/>
</dbReference>
<organism evidence="6 7">
    <name type="scientific">Solea senegalensis</name>
    <name type="common">Senegalese sole</name>
    <dbReference type="NCBI Taxonomy" id="28829"/>
    <lineage>
        <taxon>Eukaryota</taxon>
        <taxon>Metazoa</taxon>
        <taxon>Chordata</taxon>
        <taxon>Craniata</taxon>
        <taxon>Vertebrata</taxon>
        <taxon>Euteleostomi</taxon>
        <taxon>Actinopterygii</taxon>
        <taxon>Neopterygii</taxon>
        <taxon>Teleostei</taxon>
        <taxon>Neoteleostei</taxon>
        <taxon>Acanthomorphata</taxon>
        <taxon>Carangaria</taxon>
        <taxon>Pleuronectiformes</taxon>
        <taxon>Pleuronectoidei</taxon>
        <taxon>Soleidae</taxon>
        <taxon>Solea</taxon>
    </lineage>
</organism>
<evidence type="ECO:0000256" key="1">
    <source>
        <dbReference type="ARBA" id="ARBA00004123"/>
    </source>
</evidence>
<comment type="caution">
    <text evidence="6">The sequence shown here is derived from an EMBL/GenBank/DDBJ whole genome shotgun (WGS) entry which is preliminary data.</text>
</comment>
<evidence type="ECO:0000256" key="3">
    <source>
        <dbReference type="RuleBase" id="RU000682"/>
    </source>
</evidence>
<dbReference type="GO" id="GO:0030154">
    <property type="term" value="P:cell differentiation"/>
    <property type="evidence" value="ECO:0007669"/>
    <property type="project" value="TreeGrafter"/>
</dbReference>
<dbReference type="PROSITE" id="PS50071">
    <property type="entry name" value="HOMEOBOX_2"/>
    <property type="match status" value="1"/>
</dbReference>
<reference evidence="6 7" key="1">
    <citation type="journal article" date="2021" name="Sci. Rep.">
        <title>Chromosome anchoring in Senegalese sole (Solea senegalensis) reveals sex-associated markers and genome rearrangements in flatfish.</title>
        <authorList>
            <person name="Guerrero-Cozar I."/>
            <person name="Gomez-Garrido J."/>
            <person name="Berbel C."/>
            <person name="Martinez-Blanch J.F."/>
            <person name="Alioto T."/>
            <person name="Claros M.G."/>
            <person name="Gagnaire P.A."/>
            <person name="Manchado M."/>
        </authorList>
    </citation>
    <scope>NUCLEOTIDE SEQUENCE [LARGE SCALE GENOMIC DNA]</scope>
    <source>
        <strain evidence="6">Sse05_10M</strain>
    </source>
</reference>
<proteinExistence type="predicted"/>
<evidence type="ECO:0000313" key="7">
    <source>
        <dbReference type="Proteomes" id="UP000693946"/>
    </source>
</evidence>
<dbReference type="Proteomes" id="UP000693946">
    <property type="component" value="Linkage Group LG15"/>
</dbReference>
<dbReference type="PANTHER" id="PTHR24340">
    <property type="entry name" value="HOMEOBOX PROTEIN NKX"/>
    <property type="match status" value="1"/>
</dbReference>
<comment type="subcellular location">
    <subcellularLocation>
        <location evidence="1 2 3">Nucleus</location>
    </subcellularLocation>
</comment>
<dbReference type="PANTHER" id="PTHR24340:SF73">
    <property type="entry name" value="HOMEOBOX PROTEIN BAGPIPE-RELATED"/>
    <property type="match status" value="1"/>
</dbReference>
<dbReference type="EMBL" id="JAGKHQ010000007">
    <property type="protein sequence ID" value="KAG7511816.1"/>
    <property type="molecule type" value="Genomic_DNA"/>
</dbReference>
<dbReference type="GO" id="GO:0000978">
    <property type="term" value="F:RNA polymerase II cis-regulatory region sequence-specific DNA binding"/>
    <property type="evidence" value="ECO:0007669"/>
    <property type="project" value="TreeGrafter"/>
</dbReference>
<protein>
    <submittedName>
        <fullName evidence="6">Homeobox protein zampogna-like</fullName>
    </submittedName>
</protein>
<keyword evidence="2 3" id="KW-0371">Homeobox</keyword>
<evidence type="ECO:0000259" key="5">
    <source>
        <dbReference type="PROSITE" id="PS50071"/>
    </source>
</evidence>
<accession>A0AAV6S798</accession>
<keyword evidence="2 3" id="KW-0539">Nucleus</keyword>
<sequence length="275" mass="31447">MTLRYSSFSITDILTGRDSRGKKKKPGTKSAAAEPCAAERNACAEQNSTCRASDLCHQGAEESRVYPQRLPPDLRLSFVNLRSETCSEEPTGEETDHRKGAAKQQHHCALLDNGQKKELDSEDDGCTHCGDTVRCSPDQQQPRPGAKKRTRAAFSHAQVYELERRFSTQRYLSGPERTDLALTLGLTETQVKIWFQNRRYKTKRRHVAELMECSSPKKVALEVLVRDNYQHQYHYANEVHVPMTVPVYQAPQLHPYYLHYCCQPWSMNSMVSGWR</sequence>
<keyword evidence="2 3" id="KW-0238">DNA-binding</keyword>
<dbReference type="PROSITE" id="PS00027">
    <property type="entry name" value="HOMEOBOX_1"/>
    <property type="match status" value="1"/>
</dbReference>
<evidence type="ECO:0000313" key="6">
    <source>
        <dbReference type="EMBL" id="KAG7511816.1"/>
    </source>
</evidence>
<keyword evidence="7" id="KW-1185">Reference proteome</keyword>
<dbReference type="Pfam" id="PF00046">
    <property type="entry name" value="Homeodomain"/>
    <property type="match status" value="1"/>
</dbReference>
<evidence type="ECO:0000256" key="4">
    <source>
        <dbReference type="SAM" id="MobiDB-lite"/>
    </source>
</evidence>
<feature type="DNA-binding region" description="Homeobox" evidence="2">
    <location>
        <begin position="147"/>
        <end position="206"/>
    </location>
</feature>
<dbReference type="CDD" id="cd00086">
    <property type="entry name" value="homeodomain"/>
    <property type="match status" value="1"/>
</dbReference>
<gene>
    <name evidence="6" type="ORF">JOB18_011407</name>
</gene>
<dbReference type="InterPro" id="IPR050394">
    <property type="entry name" value="Homeobox_NK-like"/>
</dbReference>
<dbReference type="InterPro" id="IPR017970">
    <property type="entry name" value="Homeobox_CS"/>
</dbReference>
<dbReference type="InterPro" id="IPR001356">
    <property type="entry name" value="HD"/>
</dbReference>
<dbReference type="AlphaFoldDB" id="A0AAV6S798"/>
<feature type="region of interest" description="Disordered" evidence="4">
    <location>
        <begin position="16"/>
        <end position="36"/>
    </location>
</feature>
<dbReference type="SMART" id="SM00389">
    <property type="entry name" value="HOX"/>
    <property type="match status" value="1"/>
</dbReference>
<feature type="domain" description="Homeobox" evidence="5">
    <location>
        <begin position="145"/>
        <end position="205"/>
    </location>
</feature>
<name>A0AAV6S798_SOLSE</name>
<evidence type="ECO:0000256" key="2">
    <source>
        <dbReference type="PROSITE-ProRule" id="PRU00108"/>
    </source>
</evidence>
<dbReference type="GO" id="GO:0005634">
    <property type="term" value="C:nucleus"/>
    <property type="evidence" value="ECO:0007669"/>
    <property type="project" value="UniProtKB-SubCell"/>
</dbReference>